<accession>A0A1I1DZI9</accession>
<feature type="transmembrane region" description="Helical" evidence="1">
    <location>
        <begin position="31"/>
        <end position="47"/>
    </location>
</feature>
<sequence length="534" mass="60578">MAKTNKQETTPPPVSTATALPNKDIFQVNKLTLALLTLASGLFYAYYSTRSDGFYQQDEAGHFISMLDFWHVPSSILSNWAKPGYKLIYVLPALLGKNAVMLLNCFFAAMSGWLAYKIAEKLGSCKPLLAFILLVTQPLWVALSFRNYSEIPSAFLLALAVYLHLLDKRWLAALVASYICTIRQEFIPILGLYGLYALYRKDWLVVAMLTVFPLLQNLWGGMLNNDPLYLLHQILGNSEGIQDAYPRQGFDHYWRTSIVVFGAGAIALLVAYIGTQILQRKQPVYLVLAPVLLYVLVNSVFNWQAVHIGPSTGGNLRYMLFISPLVAVLGALAVDEYEQMPDRWRIAYFLVPLAIVVALYLNHKHNYVLLQEESDPKPLMGVMLAAVVLLLPMSAMIKTAVFGLVFLFNVYINSSPMKMSDEDRTCREVANWYKQNQAQFKNKLLYVNHVMFFYFLEKTRADLTPEPKAISSEADMQAAPKGSFVFWDSHYGFRPNLKRGVNIDYFLNKPAEYTPLQQFITPQQNFGFVILEKK</sequence>
<gene>
    <name evidence="2" type="ORF">SAMN05421780_101465</name>
</gene>
<evidence type="ECO:0000313" key="3">
    <source>
        <dbReference type="Proteomes" id="UP000199514"/>
    </source>
</evidence>
<evidence type="ECO:0008006" key="4">
    <source>
        <dbReference type="Google" id="ProtNLM"/>
    </source>
</evidence>
<dbReference type="OrthoDB" id="977490at2"/>
<reference evidence="2 3" key="1">
    <citation type="submission" date="2016-10" db="EMBL/GenBank/DDBJ databases">
        <authorList>
            <person name="de Groot N.N."/>
        </authorList>
    </citation>
    <scope>NUCLEOTIDE SEQUENCE [LARGE SCALE GENOMIC DNA]</scope>
    <source>
        <strain evidence="2 3">DSM 6793</strain>
    </source>
</reference>
<feature type="transmembrane region" description="Helical" evidence="1">
    <location>
        <begin position="169"/>
        <end position="196"/>
    </location>
</feature>
<evidence type="ECO:0000313" key="2">
    <source>
        <dbReference type="EMBL" id="SFB78418.1"/>
    </source>
</evidence>
<keyword evidence="1" id="KW-1133">Transmembrane helix</keyword>
<feature type="transmembrane region" description="Helical" evidence="1">
    <location>
        <begin position="346"/>
        <end position="363"/>
    </location>
</feature>
<keyword evidence="1" id="KW-0812">Transmembrane</keyword>
<feature type="transmembrane region" description="Helical" evidence="1">
    <location>
        <begin position="203"/>
        <end position="222"/>
    </location>
</feature>
<feature type="transmembrane region" description="Helical" evidence="1">
    <location>
        <begin position="316"/>
        <end position="334"/>
    </location>
</feature>
<dbReference type="AlphaFoldDB" id="A0A1I1DZI9"/>
<dbReference type="RefSeq" id="WP_091506618.1">
    <property type="nucleotide sequence ID" value="NZ_FOLE01000001.1"/>
</dbReference>
<feature type="transmembrane region" description="Helical" evidence="1">
    <location>
        <begin position="87"/>
        <end position="116"/>
    </location>
</feature>
<protein>
    <recommendedName>
        <fullName evidence="4">Dolichyl-phosphate-mannose-protein mannosyltransferase</fullName>
    </recommendedName>
</protein>
<feature type="transmembrane region" description="Helical" evidence="1">
    <location>
        <begin position="253"/>
        <end position="273"/>
    </location>
</feature>
<feature type="transmembrane region" description="Helical" evidence="1">
    <location>
        <begin position="128"/>
        <end position="149"/>
    </location>
</feature>
<keyword evidence="1" id="KW-0472">Membrane</keyword>
<evidence type="ECO:0000256" key="1">
    <source>
        <dbReference type="SAM" id="Phobius"/>
    </source>
</evidence>
<dbReference type="STRING" id="927664.SAMN05421780_101465"/>
<keyword evidence="3" id="KW-1185">Reference proteome</keyword>
<feature type="transmembrane region" description="Helical" evidence="1">
    <location>
        <begin position="383"/>
        <end position="412"/>
    </location>
</feature>
<feature type="transmembrane region" description="Helical" evidence="1">
    <location>
        <begin position="285"/>
        <end position="304"/>
    </location>
</feature>
<proteinExistence type="predicted"/>
<dbReference type="EMBL" id="FOLE01000001">
    <property type="protein sequence ID" value="SFB78418.1"/>
    <property type="molecule type" value="Genomic_DNA"/>
</dbReference>
<organism evidence="2 3">
    <name type="scientific">Flexibacter flexilis DSM 6793</name>
    <dbReference type="NCBI Taxonomy" id="927664"/>
    <lineage>
        <taxon>Bacteria</taxon>
        <taxon>Pseudomonadati</taxon>
        <taxon>Bacteroidota</taxon>
        <taxon>Cytophagia</taxon>
        <taxon>Cytophagales</taxon>
        <taxon>Flexibacteraceae</taxon>
        <taxon>Flexibacter</taxon>
    </lineage>
</organism>
<dbReference type="Proteomes" id="UP000199514">
    <property type="component" value="Unassembled WGS sequence"/>
</dbReference>
<name>A0A1I1DZI9_9BACT</name>